<accession>A0A835T0M0</accession>
<keyword evidence="5" id="KW-1185">Reference proteome</keyword>
<comment type="caution">
    <text evidence="4">The sequence shown here is derived from an EMBL/GenBank/DDBJ whole genome shotgun (WGS) entry which is preliminary data.</text>
</comment>
<evidence type="ECO:0000256" key="2">
    <source>
        <dbReference type="SAM" id="SignalP"/>
    </source>
</evidence>
<dbReference type="OrthoDB" id="3501663at2759"/>
<proteinExistence type="predicted"/>
<sequence length="753" mass="79718">MRLTLLVLLGIVAVCRGAQGGATFWRSGDGSGLGCHDARAVCAEGPRDDSRQQRTPPVDTRLHVFYNGSIWTADEQVPTASILAVRLGVIQAVGTSLHHVLIDVLQSAQTVNSANAPAAAVSAAAADQEIVLHDLQGRFVMPGFVDAHTHIIPGGLALMRVQLRAVRSRAQWEARVSAAAAALGPGEWVLGGLWDESEWGGQLPSREWLDQVCGGRPAYVTRHDSHLGLANSAALAQAGINSATSDPDGGTIDRDPATGQPTGILRERAMQLVAAHIPEPSVRIRRAALAAAAALALSRGVTSVVDMGRYPFSDEGSSWRDLQEVYLPAMESGELPVRLVANVPLSSWDRLQAWVALRAAQHPRQPSPHHDASGRLFWGGLQEFLDGSLGSHTALLWEPYTDDPSSHGTRMLPDARLRQLLRQAVAAGFRVSLHAIGDRAVDEVAAACEDALAAAAVQGDGPAAVVVPGARFAIEHVQHISGPNTSAALARVARGNGSDEHRQSSQQGSGTHQLQVVTNPLHLLTDRDMLLPRLGPERAAQDRSFPFGALLAAGLRPAMASDWPVVDLQPLTSVYAAIHRCAPPPATAADLNARLPSGQRMEVVGVEYAAADRHHHHHDHQEPQQQAFNSSATAPGGGGAALAAPANLPAGDLAERHVGLDEALRAHTSWAAEAAGLQGLVGRLAVGLRADFIELDLSPAAMLPAGSTPRGGSGMWQGGRLPAVLRTWLDGALVYDQQQQAAPRQMFRLYQVM</sequence>
<evidence type="ECO:0000259" key="3">
    <source>
        <dbReference type="Pfam" id="PF07969"/>
    </source>
</evidence>
<feature type="compositionally biased region" description="Polar residues" evidence="1">
    <location>
        <begin position="504"/>
        <end position="515"/>
    </location>
</feature>
<evidence type="ECO:0000313" key="4">
    <source>
        <dbReference type="EMBL" id="KAG2430260.1"/>
    </source>
</evidence>
<dbReference type="InterPro" id="IPR033932">
    <property type="entry name" value="YtcJ-like"/>
</dbReference>
<feature type="region of interest" description="Disordered" evidence="1">
    <location>
        <begin position="240"/>
        <end position="261"/>
    </location>
</feature>
<feature type="domain" description="Amidohydrolase 3" evidence="3">
    <location>
        <begin position="134"/>
        <end position="579"/>
    </location>
</feature>
<dbReference type="PANTHER" id="PTHR22642:SF2">
    <property type="entry name" value="PROTEIN LONG AFTER FAR-RED 3"/>
    <property type="match status" value="1"/>
</dbReference>
<dbReference type="Pfam" id="PF07969">
    <property type="entry name" value="Amidohydro_3"/>
    <property type="match status" value="1"/>
</dbReference>
<dbReference type="InterPro" id="IPR013108">
    <property type="entry name" value="Amidohydro_3"/>
</dbReference>
<protein>
    <recommendedName>
        <fullName evidence="3">Amidohydrolase 3 domain-containing protein</fullName>
    </recommendedName>
</protein>
<dbReference type="InterPro" id="IPR032466">
    <property type="entry name" value="Metal_Hydrolase"/>
</dbReference>
<evidence type="ECO:0000313" key="5">
    <source>
        <dbReference type="Proteomes" id="UP000650467"/>
    </source>
</evidence>
<feature type="region of interest" description="Disordered" evidence="1">
    <location>
        <begin position="491"/>
        <end position="515"/>
    </location>
</feature>
<feature type="chain" id="PRO_5032440093" description="Amidohydrolase 3 domain-containing protein" evidence="2">
    <location>
        <begin position="18"/>
        <end position="753"/>
    </location>
</feature>
<keyword evidence="2" id="KW-0732">Signal</keyword>
<dbReference type="Gene3D" id="2.30.40.10">
    <property type="entry name" value="Urease, subunit C, domain 1"/>
    <property type="match status" value="3"/>
</dbReference>
<name>A0A835T0M0_CHLIN</name>
<dbReference type="CDD" id="cd01300">
    <property type="entry name" value="YtcJ_like"/>
    <property type="match status" value="1"/>
</dbReference>
<evidence type="ECO:0000256" key="1">
    <source>
        <dbReference type="SAM" id="MobiDB-lite"/>
    </source>
</evidence>
<dbReference type="InterPro" id="IPR011059">
    <property type="entry name" value="Metal-dep_hydrolase_composite"/>
</dbReference>
<feature type="region of interest" description="Disordered" evidence="1">
    <location>
        <begin position="612"/>
        <end position="644"/>
    </location>
</feature>
<dbReference type="SUPFAM" id="SSF51556">
    <property type="entry name" value="Metallo-dependent hydrolases"/>
    <property type="match status" value="1"/>
</dbReference>
<dbReference type="PANTHER" id="PTHR22642">
    <property type="entry name" value="IMIDAZOLONEPROPIONASE"/>
    <property type="match status" value="1"/>
</dbReference>
<dbReference type="SUPFAM" id="SSF51338">
    <property type="entry name" value="Composite domain of metallo-dependent hydrolases"/>
    <property type="match status" value="1"/>
</dbReference>
<dbReference type="EMBL" id="JAEHOC010000028">
    <property type="protein sequence ID" value="KAG2430260.1"/>
    <property type="molecule type" value="Genomic_DNA"/>
</dbReference>
<feature type="signal peptide" evidence="2">
    <location>
        <begin position="1"/>
        <end position="17"/>
    </location>
</feature>
<dbReference type="GO" id="GO:0016810">
    <property type="term" value="F:hydrolase activity, acting on carbon-nitrogen (but not peptide) bonds"/>
    <property type="evidence" value="ECO:0007669"/>
    <property type="project" value="InterPro"/>
</dbReference>
<reference evidence="4" key="1">
    <citation type="journal article" date="2020" name="bioRxiv">
        <title>Comparative genomics of Chlamydomonas.</title>
        <authorList>
            <person name="Craig R.J."/>
            <person name="Hasan A.R."/>
            <person name="Ness R.W."/>
            <person name="Keightley P.D."/>
        </authorList>
    </citation>
    <scope>NUCLEOTIDE SEQUENCE</scope>
    <source>
        <strain evidence="4">SAG 7.73</strain>
    </source>
</reference>
<gene>
    <name evidence="4" type="ORF">HXX76_010358</name>
</gene>
<organism evidence="4 5">
    <name type="scientific">Chlamydomonas incerta</name>
    <dbReference type="NCBI Taxonomy" id="51695"/>
    <lineage>
        <taxon>Eukaryota</taxon>
        <taxon>Viridiplantae</taxon>
        <taxon>Chlorophyta</taxon>
        <taxon>core chlorophytes</taxon>
        <taxon>Chlorophyceae</taxon>
        <taxon>CS clade</taxon>
        <taxon>Chlamydomonadales</taxon>
        <taxon>Chlamydomonadaceae</taxon>
        <taxon>Chlamydomonas</taxon>
    </lineage>
</organism>
<dbReference type="Gene3D" id="3.20.20.140">
    <property type="entry name" value="Metal-dependent hydrolases"/>
    <property type="match status" value="2"/>
</dbReference>
<dbReference type="Proteomes" id="UP000650467">
    <property type="component" value="Unassembled WGS sequence"/>
</dbReference>
<dbReference type="AlphaFoldDB" id="A0A835T0M0"/>
<dbReference type="Gene3D" id="3.10.310.70">
    <property type="match status" value="1"/>
</dbReference>